<dbReference type="SUPFAM" id="SSF55785">
    <property type="entry name" value="PYP-like sensor domain (PAS domain)"/>
    <property type="match status" value="2"/>
</dbReference>
<dbReference type="InterPro" id="IPR000160">
    <property type="entry name" value="GGDEF_dom"/>
</dbReference>
<reference evidence="6 7" key="1">
    <citation type="submission" date="2022-09" db="EMBL/GenBank/DDBJ databases">
        <authorList>
            <person name="Kop L."/>
        </authorList>
    </citation>
    <scope>NUCLEOTIDE SEQUENCE [LARGE SCALE GENOMIC DNA]</scope>
    <source>
        <strain evidence="6 7">347</strain>
    </source>
</reference>
<dbReference type="InterPro" id="IPR043128">
    <property type="entry name" value="Rev_trsase/Diguanyl_cyclase"/>
</dbReference>
<evidence type="ECO:0000256" key="1">
    <source>
        <dbReference type="ARBA" id="ARBA00012528"/>
    </source>
</evidence>
<dbReference type="EC" id="2.7.7.65" evidence="1"/>
<dbReference type="PROSITE" id="PS50887">
    <property type="entry name" value="GGDEF"/>
    <property type="match status" value="1"/>
</dbReference>
<dbReference type="CDD" id="cd00130">
    <property type="entry name" value="PAS"/>
    <property type="match status" value="1"/>
</dbReference>
<accession>A0ABM9HFT4</accession>
<dbReference type="SUPFAM" id="SSF55073">
    <property type="entry name" value="Nucleotide cyclase"/>
    <property type="match status" value="1"/>
</dbReference>
<dbReference type="InterPro" id="IPR000700">
    <property type="entry name" value="PAS-assoc_C"/>
</dbReference>
<proteinExistence type="predicted"/>
<dbReference type="PANTHER" id="PTHR45138">
    <property type="entry name" value="REGULATORY COMPONENTS OF SENSORY TRANSDUCTION SYSTEM"/>
    <property type="match status" value="1"/>
</dbReference>
<keyword evidence="7" id="KW-1185">Reference proteome</keyword>
<dbReference type="EMBL" id="OX336137">
    <property type="protein sequence ID" value="CAI2719200.1"/>
    <property type="molecule type" value="Genomic_DNA"/>
</dbReference>
<dbReference type="RefSeq" id="WP_282012049.1">
    <property type="nucleotide sequence ID" value="NZ_OX336137.1"/>
</dbReference>
<dbReference type="InterPro" id="IPR050469">
    <property type="entry name" value="Diguanylate_Cyclase"/>
</dbReference>
<keyword evidence="6" id="KW-0548">Nucleotidyltransferase</keyword>
<dbReference type="InterPro" id="IPR029787">
    <property type="entry name" value="Nucleotide_cyclase"/>
</dbReference>
<evidence type="ECO:0000259" key="5">
    <source>
        <dbReference type="PROSITE" id="PS50887"/>
    </source>
</evidence>
<name>A0ABM9HFT4_9BACT</name>
<evidence type="ECO:0000256" key="2">
    <source>
        <dbReference type="ARBA" id="ARBA00034247"/>
    </source>
</evidence>
<dbReference type="SMART" id="SM00086">
    <property type="entry name" value="PAC"/>
    <property type="match status" value="2"/>
</dbReference>
<dbReference type="Gene3D" id="3.30.70.270">
    <property type="match status" value="1"/>
</dbReference>
<dbReference type="SMART" id="SM00091">
    <property type="entry name" value="PAS"/>
    <property type="match status" value="2"/>
</dbReference>
<evidence type="ECO:0000313" key="7">
    <source>
        <dbReference type="Proteomes" id="UP001157733"/>
    </source>
</evidence>
<organism evidence="6 7">
    <name type="scientific">Nitrospina watsonii</name>
    <dbReference type="NCBI Taxonomy" id="1323948"/>
    <lineage>
        <taxon>Bacteria</taxon>
        <taxon>Pseudomonadati</taxon>
        <taxon>Nitrospinota/Tectimicrobiota group</taxon>
        <taxon>Nitrospinota</taxon>
        <taxon>Nitrospinia</taxon>
        <taxon>Nitrospinales</taxon>
        <taxon>Nitrospinaceae</taxon>
        <taxon>Nitrospina</taxon>
    </lineage>
</organism>
<gene>
    <name evidence="6" type="ORF">NSPWAT_2344</name>
</gene>
<dbReference type="SMART" id="SM00267">
    <property type="entry name" value="GGDEF"/>
    <property type="match status" value="1"/>
</dbReference>
<dbReference type="PANTHER" id="PTHR45138:SF9">
    <property type="entry name" value="DIGUANYLATE CYCLASE DGCM-RELATED"/>
    <property type="match status" value="1"/>
</dbReference>
<dbReference type="NCBIfam" id="TIGR00254">
    <property type="entry name" value="GGDEF"/>
    <property type="match status" value="1"/>
</dbReference>
<evidence type="ECO:0000259" key="4">
    <source>
        <dbReference type="PROSITE" id="PS50113"/>
    </source>
</evidence>
<dbReference type="GO" id="GO:0052621">
    <property type="term" value="F:diguanylate cyclase activity"/>
    <property type="evidence" value="ECO:0007669"/>
    <property type="project" value="UniProtKB-EC"/>
</dbReference>
<dbReference type="Proteomes" id="UP001157733">
    <property type="component" value="Chromosome"/>
</dbReference>
<keyword evidence="6" id="KW-0808">Transferase</keyword>
<dbReference type="CDD" id="cd01949">
    <property type="entry name" value="GGDEF"/>
    <property type="match status" value="1"/>
</dbReference>
<evidence type="ECO:0000259" key="3">
    <source>
        <dbReference type="PROSITE" id="PS50112"/>
    </source>
</evidence>
<feature type="domain" description="GGDEF" evidence="5">
    <location>
        <begin position="315"/>
        <end position="448"/>
    </location>
</feature>
<feature type="domain" description="PAS" evidence="3">
    <location>
        <begin position="146"/>
        <end position="216"/>
    </location>
</feature>
<sequence>MKREIANQIIQEKTFLLEHPELFFKLFDGLFPFFLFTRDAGGRLISVSSNIASVLGHEPEDFTAHWQNHLTQHPVNATFTERSQLSPETATTPTSYKAIISNNQHEPIWLEVFESPQMQNGKPEKIIGIALDLTKRSVMENQLRLGEKRFREMSQASPIGIFQTDGDNLIAYVNPAWEMITGRTISESLGQPWWDVIHPGDQESVVRKWMRVIEKGDEIDAECRVVRPDGAVIWVKIRSQILSDDAGKVTIATVENIDQQVADREKQKQLIHELLQLKEKLEVATRTDPLTGLPNRRDLNEKLAHEKARFERTGRPFTLLIVDIDKFKNINDQFGHDAGDYILVQVGELLRNSCRRMDHICRWGGEEFFFLLPETNLENGFIFAEKLRTKLETATFNYKGNEVGVTASFGLSCVDDDNRDLESFIKEADDCLYDAKRTGRNRTVARKNKKASG</sequence>
<dbReference type="NCBIfam" id="TIGR00229">
    <property type="entry name" value="sensory_box"/>
    <property type="match status" value="1"/>
</dbReference>
<dbReference type="Pfam" id="PF00990">
    <property type="entry name" value="GGDEF"/>
    <property type="match status" value="1"/>
</dbReference>
<protein>
    <recommendedName>
        <fullName evidence="1">diguanylate cyclase</fullName>
        <ecNumber evidence="1">2.7.7.65</ecNumber>
    </recommendedName>
</protein>
<dbReference type="PROSITE" id="PS50113">
    <property type="entry name" value="PAC"/>
    <property type="match status" value="1"/>
</dbReference>
<comment type="catalytic activity">
    <reaction evidence="2">
        <text>2 GTP = 3',3'-c-di-GMP + 2 diphosphate</text>
        <dbReference type="Rhea" id="RHEA:24898"/>
        <dbReference type="ChEBI" id="CHEBI:33019"/>
        <dbReference type="ChEBI" id="CHEBI:37565"/>
        <dbReference type="ChEBI" id="CHEBI:58805"/>
        <dbReference type="EC" id="2.7.7.65"/>
    </reaction>
</comment>
<evidence type="ECO:0000313" key="6">
    <source>
        <dbReference type="EMBL" id="CAI2719200.1"/>
    </source>
</evidence>
<dbReference type="Gene3D" id="3.30.450.20">
    <property type="entry name" value="PAS domain"/>
    <property type="match status" value="2"/>
</dbReference>
<dbReference type="InterPro" id="IPR000014">
    <property type="entry name" value="PAS"/>
</dbReference>
<dbReference type="InterPro" id="IPR035965">
    <property type="entry name" value="PAS-like_dom_sf"/>
</dbReference>
<dbReference type="Pfam" id="PF08447">
    <property type="entry name" value="PAS_3"/>
    <property type="match status" value="1"/>
</dbReference>
<dbReference type="InterPro" id="IPR013655">
    <property type="entry name" value="PAS_fold_3"/>
</dbReference>
<dbReference type="InterPro" id="IPR001610">
    <property type="entry name" value="PAC"/>
</dbReference>
<feature type="domain" description="PAC" evidence="4">
    <location>
        <begin position="219"/>
        <end position="273"/>
    </location>
</feature>
<dbReference type="PROSITE" id="PS50112">
    <property type="entry name" value="PAS"/>
    <property type="match status" value="1"/>
</dbReference>